<reference evidence="2 3" key="1">
    <citation type="submission" date="2022-07" db="EMBL/GenBank/DDBJ databases">
        <title>Genome sequence of Terrisporobacter mayombei DSM6539.</title>
        <authorList>
            <person name="Boeer T."/>
            <person name="Bengelsdorf F.R."/>
            <person name="Daniel R."/>
            <person name="Poehlein A."/>
        </authorList>
    </citation>
    <scope>NUCLEOTIDE SEQUENCE [LARGE SCALE GENOMIC DNA]</scope>
    <source>
        <strain evidence="2 3">DSM 6539</strain>
    </source>
</reference>
<proteinExistence type="predicted"/>
<dbReference type="SMART" id="SM00530">
    <property type="entry name" value="HTH_XRE"/>
    <property type="match status" value="1"/>
</dbReference>
<dbReference type="InterPro" id="IPR010982">
    <property type="entry name" value="Lambda_DNA-bd_dom_sf"/>
</dbReference>
<evidence type="ECO:0000259" key="1">
    <source>
        <dbReference type="PROSITE" id="PS50943"/>
    </source>
</evidence>
<organism evidence="2 3">
    <name type="scientific">Terrisporobacter mayombei</name>
    <dbReference type="NCBI Taxonomy" id="1541"/>
    <lineage>
        <taxon>Bacteria</taxon>
        <taxon>Bacillati</taxon>
        <taxon>Bacillota</taxon>
        <taxon>Clostridia</taxon>
        <taxon>Peptostreptococcales</taxon>
        <taxon>Peptostreptococcaceae</taxon>
        <taxon>Terrisporobacter</taxon>
    </lineage>
</organism>
<dbReference type="Proteomes" id="UP001235030">
    <property type="component" value="Chromosome"/>
</dbReference>
<dbReference type="EMBL" id="CP101637">
    <property type="protein sequence ID" value="WMT82485.1"/>
    <property type="molecule type" value="Genomic_DNA"/>
</dbReference>
<dbReference type="Pfam" id="PF01381">
    <property type="entry name" value="HTH_3"/>
    <property type="match status" value="1"/>
</dbReference>
<dbReference type="SUPFAM" id="SSF47413">
    <property type="entry name" value="lambda repressor-like DNA-binding domains"/>
    <property type="match status" value="1"/>
</dbReference>
<keyword evidence="3" id="KW-1185">Reference proteome</keyword>
<sequence>MEFSDLIKTSRKNCGLKLTELENLTGISASYISRIENGVNKSPSAEHAISLAEALNIPYEELAKSFLKDKESKISTNQKDMVLIKKGTNILIDISKNKLSIKEALENLVGICTELEKQHIFIVAESKKNKYRVRLPIYDDLLVRKIKELMKVQFQTENITVLEGRILEMDSCKEFELEIFLKGANEYFMTIDDEEYLEIKGYLNSIGY</sequence>
<dbReference type="CDD" id="cd00093">
    <property type="entry name" value="HTH_XRE"/>
    <property type="match status" value="1"/>
</dbReference>
<evidence type="ECO:0000313" key="2">
    <source>
        <dbReference type="EMBL" id="WMT82485.1"/>
    </source>
</evidence>
<dbReference type="PROSITE" id="PS50943">
    <property type="entry name" value="HTH_CROC1"/>
    <property type="match status" value="1"/>
</dbReference>
<gene>
    <name evidence="2" type="ORF">TEMA_29000</name>
</gene>
<evidence type="ECO:0000313" key="3">
    <source>
        <dbReference type="Proteomes" id="UP001235030"/>
    </source>
</evidence>
<accession>A0ABY9Q5I3</accession>
<dbReference type="InterPro" id="IPR001387">
    <property type="entry name" value="Cro/C1-type_HTH"/>
</dbReference>
<dbReference type="RefSeq" id="WP_228106393.1">
    <property type="nucleotide sequence ID" value="NZ_CP101637.1"/>
</dbReference>
<protein>
    <recommendedName>
        <fullName evidence="1">HTH cro/C1-type domain-containing protein</fullName>
    </recommendedName>
</protein>
<dbReference type="Gene3D" id="1.10.260.40">
    <property type="entry name" value="lambda repressor-like DNA-binding domains"/>
    <property type="match status" value="1"/>
</dbReference>
<feature type="domain" description="HTH cro/C1-type" evidence="1">
    <location>
        <begin position="7"/>
        <end position="62"/>
    </location>
</feature>
<name>A0ABY9Q5I3_9FIRM</name>